<dbReference type="RefSeq" id="XP_024329664.1">
    <property type="nucleotide sequence ID" value="XM_024474249.1"/>
</dbReference>
<dbReference type="PANTHER" id="PTHR47163">
    <property type="entry name" value="DDE_TNP_IS1595 DOMAIN-CONTAINING PROTEIN"/>
    <property type="match status" value="1"/>
</dbReference>
<sequence>MEIVAQRDKATHLYTIRRICLPGTIIYSDQWAEYGDITGLGFQHYTVNHSLNFVNPDNGVHTQHIESYWNKNKIYIKKMKGDKKEDLNSYLAEYMWRERFRDSEFYKILECLTEMNENN</sequence>
<dbReference type="OrthoDB" id="2192452at2759"/>
<name>A0A0F9YMA5_9MICR</name>
<evidence type="ECO:0000259" key="1">
    <source>
        <dbReference type="SMART" id="SM01126"/>
    </source>
</evidence>
<accession>A0A0F9YMA5</accession>
<dbReference type="EMBL" id="JPQZ01000173">
    <property type="protein sequence ID" value="KKO73922.1"/>
    <property type="molecule type" value="Genomic_DNA"/>
</dbReference>
<dbReference type="VEuPathDB" id="MicrosporidiaDB:AAJ76_1730003606"/>
<feature type="domain" description="ISXO2-like transposase" evidence="1">
    <location>
        <begin position="1"/>
        <end position="99"/>
    </location>
</feature>
<dbReference type="SMART" id="SM01126">
    <property type="entry name" value="DDE_Tnp_IS1595"/>
    <property type="match status" value="1"/>
</dbReference>
<protein>
    <recommendedName>
        <fullName evidence="1">ISXO2-like transposase domain-containing protein</fullName>
    </recommendedName>
</protein>
<dbReference type="Pfam" id="PF12762">
    <property type="entry name" value="DDE_Tnp_IS1595"/>
    <property type="match status" value="1"/>
</dbReference>
<dbReference type="AlphaFoldDB" id="A0A0F9YMA5"/>
<reference evidence="2 3" key="1">
    <citation type="journal article" date="2015" name="Environ. Microbiol.">
        <title>Genome analyses suggest the presence of polyploidy and recent human-driven expansions in eight global populations of the honeybee pathogen Nosema ceranae.</title>
        <authorList>
            <person name="Pelin A."/>
            <person name="Selman M."/>
            <person name="Aris-Brosou S."/>
            <person name="Farinelli L."/>
            <person name="Corradi N."/>
        </authorList>
    </citation>
    <scope>NUCLEOTIDE SEQUENCE [LARGE SCALE GENOMIC DNA]</scope>
    <source>
        <strain evidence="2 3">PA08 1199</strain>
    </source>
</reference>
<evidence type="ECO:0000313" key="3">
    <source>
        <dbReference type="Proteomes" id="UP000034350"/>
    </source>
</evidence>
<dbReference type="Proteomes" id="UP000034350">
    <property type="component" value="Unassembled WGS sequence"/>
</dbReference>
<organism evidence="2 3">
    <name type="scientific">Vairimorpha ceranae</name>
    <dbReference type="NCBI Taxonomy" id="40302"/>
    <lineage>
        <taxon>Eukaryota</taxon>
        <taxon>Fungi</taxon>
        <taxon>Fungi incertae sedis</taxon>
        <taxon>Microsporidia</taxon>
        <taxon>Nosematidae</taxon>
        <taxon>Vairimorpha</taxon>
    </lineage>
</organism>
<dbReference type="PANTHER" id="PTHR47163:SF2">
    <property type="entry name" value="SI:DKEY-17M8.2"/>
    <property type="match status" value="1"/>
</dbReference>
<dbReference type="GeneID" id="36319163"/>
<comment type="caution">
    <text evidence="2">The sequence shown here is derived from an EMBL/GenBank/DDBJ whole genome shotgun (WGS) entry which is preliminary data.</text>
</comment>
<dbReference type="VEuPathDB" id="MicrosporidiaDB:NCER_102446"/>
<dbReference type="InterPro" id="IPR024445">
    <property type="entry name" value="Tnp_ISXO2-like"/>
</dbReference>
<dbReference type="InterPro" id="IPR053164">
    <property type="entry name" value="IS1016-like_transposase"/>
</dbReference>
<keyword evidence="3" id="KW-1185">Reference proteome</keyword>
<proteinExistence type="predicted"/>
<gene>
    <name evidence="2" type="ORF">AAJ76_1730003606</name>
</gene>
<evidence type="ECO:0000313" key="2">
    <source>
        <dbReference type="EMBL" id="KKO73922.1"/>
    </source>
</evidence>